<evidence type="ECO:0000256" key="1">
    <source>
        <dbReference type="ARBA" id="ARBA00008791"/>
    </source>
</evidence>
<gene>
    <name evidence="3" type="ORF">MNBD_PLANCTO03-198</name>
</gene>
<organism evidence="3">
    <name type="scientific">hydrothermal vent metagenome</name>
    <dbReference type="NCBI Taxonomy" id="652676"/>
    <lineage>
        <taxon>unclassified sequences</taxon>
        <taxon>metagenomes</taxon>
        <taxon>ecological metagenomes</taxon>
    </lineage>
</organism>
<dbReference type="PANTHER" id="PTHR46268">
    <property type="entry name" value="STRESS RESPONSE PROTEIN NHAX"/>
    <property type="match status" value="1"/>
</dbReference>
<proteinExistence type="inferred from homology"/>
<feature type="domain" description="UspA" evidence="2">
    <location>
        <begin position="151"/>
        <end position="288"/>
    </location>
</feature>
<feature type="domain" description="UspA" evidence="2">
    <location>
        <begin position="8"/>
        <end position="142"/>
    </location>
</feature>
<reference evidence="3" key="1">
    <citation type="submission" date="2018-06" db="EMBL/GenBank/DDBJ databases">
        <authorList>
            <person name="Zhirakovskaya E."/>
        </authorList>
    </citation>
    <scope>NUCLEOTIDE SEQUENCE</scope>
</reference>
<accession>A0A3B1E7I4</accession>
<dbReference type="AlphaFoldDB" id="A0A3B1E7I4"/>
<dbReference type="EMBL" id="UOGK01000281">
    <property type="protein sequence ID" value="VAX39687.1"/>
    <property type="molecule type" value="Genomic_DNA"/>
</dbReference>
<protein>
    <recommendedName>
        <fullName evidence="2">UspA domain-containing protein</fullName>
    </recommendedName>
</protein>
<dbReference type="CDD" id="cd00293">
    <property type="entry name" value="USP-like"/>
    <property type="match status" value="1"/>
</dbReference>
<name>A0A3B1E7I4_9ZZZZ</name>
<evidence type="ECO:0000313" key="3">
    <source>
        <dbReference type="EMBL" id="VAX39687.1"/>
    </source>
</evidence>
<dbReference type="Gene3D" id="3.40.50.620">
    <property type="entry name" value="HUPs"/>
    <property type="match status" value="2"/>
</dbReference>
<dbReference type="SUPFAM" id="SSF52402">
    <property type="entry name" value="Adenine nucleotide alpha hydrolases-like"/>
    <property type="match status" value="2"/>
</dbReference>
<dbReference type="InterPro" id="IPR014729">
    <property type="entry name" value="Rossmann-like_a/b/a_fold"/>
</dbReference>
<evidence type="ECO:0000259" key="2">
    <source>
        <dbReference type="Pfam" id="PF00582"/>
    </source>
</evidence>
<comment type="similarity">
    <text evidence="1">Belongs to the universal stress protein A family.</text>
</comment>
<dbReference type="PRINTS" id="PR01438">
    <property type="entry name" value="UNVRSLSTRESS"/>
</dbReference>
<dbReference type="Pfam" id="PF00582">
    <property type="entry name" value="Usp"/>
    <property type="match status" value="2"/>
</dbReference>
<dbReference type="PANTHER" id="PTHR46268:SF6">
    <property type="entry name" value="UNIVERSAL STRESS PROTEIN UP12"/>
    <property type="match status" value="1"/>
</dbReference>
<dbReference type="InterPro" id="IPR006015">
    <property type="entry name" value="Universal_stress_UspA"/>
</dbReference>
<dbReference type="InterPro" id="IPR006016">
    <property type="entry name" value="UspA"/>
</dbReference>
<sequence length="308" mass="32938">MATTIRPIKTILAATGLTPESVGGLLMAADLAEREGAALHVVHVVEPTSEVEEKAIPGLAERHLTLATEELHRFCSTHGIPASATQHVLRGDPESDILRLRAELKADVLVISRYGKGGLKRGRLGSIANRLVRKCQVSVLVAHPEYRGGARRVGVACDFHDKSQMELCRALQLGKDLGSEEVVVVSAYEVPAGYHTIMTWDEACTNLEKALREAAEGALAAAVAAVPGAPGWRLRLEEGSPASRVPAMAQEEHLDVLVLGTHGRSRAAMALLGRTSEKIIEGAGCSVWAERDAGQFQGFLAALKEWAE</sequence>